<gene>
    <name evidence="1" type="ORF">F2Q69_00041578</name>
</gene>
<evidence type="ECO:0000313" key="1">
    <source>
        <dbReference type="EMBL" id="KAF3503774.1"/>
    </source>
</evidence>
<accession>A0A8S9NF87</accession>
<proteinExistence type="predicted"/>
<name>A0A8S9NF87_BRACR</name>
<organism evidence="1 2">
    <name type="scientific">Brassica cretica</name>
    <name type="common">Mustard</name>
    <dbReference type="NCBI Taxonomy" id="69181"/>
    <lineage>
        <taxon>Eukaryota</taxon>
        <taxon>Viridiplantae</taxon>
        <taxon>Streptophyta</taxon>
        <taxon>Embryophyta</taxon>
        <taxon>Tracheophyta</taxon>
        <taxon>Spermatophyta</taxon>
        <taxon>Magnoliopsida</taxon>
        <taxon>eudicotyledons</taxon>
        <taxon>Gunneridae</taxon>
        <taxon>Pentapetalae</taxon>
        <taxon>rosids</taxon>
        <taxon>malvids</taxon>
        <taxon>Brassicales</taxon>
        <taxon>Brassicaceae</taxon>
        <taxon>Brassiceae</taxon>
        <taxon>Brassica</taxon>
    </lineage>
</organism>
<dbReference type="AlphaFoldDB" id="A0A8S9NF87"/>
<dbReference type="Proteomes" id="UP000712600">
    <property type="component" value="Unassembled WGS sequence"/>
</dbReference>
<dbReference type="EMBL" id="QGKX02001621">
    <property type="protein sequence ID" value="KAF3503774.1"/>
    <property type="molecule type" value="Genomic_DNA"/>
</dbReference>
<sequence length="75" mass="8309">MSSGQPSHVATIAPSPPVLVAERRKFLQLRRRRLKLPGGEGSVSLTSPASDSRCCLFARVWVMVMVRERFSAINL</sequence>
<reference evidence="1" key="1">
    <citation type="submission" date="2019-12" db="EMBL/GenBank/DDBJ databases">
        <title>Genome sequencing and annotation of Brassica cretica.</title>
        <authorList>
            <person name="Studholme D.J."/>
            <person name="Sarris P."/>
        </authorList>
    </citation>
    <scope>NUCLEOTIDE SEQUENCE</scope>
    <source>
        <strain evidence="1">PFS-109/04</strain>
        <tissue evidence="1">Leaf</tissue>
    </source>
</reference>
<evidence type="ECO:0000313" key="2">
    <source>
        <dbReference type="Proteomes" id="UP000712600"/>
    </source>
</evidence>
<comment type="caution">
    <text evidence="1">The sequence shown here is derived from an EMBL/GenBank/DDBJ whole genome shotgun (WGS) entry which is preliminary data.</text>
</comment>
<protein>
    <submittedName>
        <fullName evidence="1">Uncharacterized protein</fullName>
    </submittedName>
</protein>